<sequence>MENKYQVLLFDRLQENYATFAGQCSALSPAELIKKAEEIYAAQMVREHLMKSVDEQQAEWLLRFENPLEIMRDKWINENGMEMVHDEDFSHALWAVMDCQDTENLYPLVPGVEPTPGRDAPVTVREFIERHPGASFDMMTPGGFVYLTPERAKLLLAGQSVRGHPGEIEYAMEITADELLNQEVLNANFSGNEWHMLSNEIQEMTRKPLTLDQGVTM</sequence>
<reference evidence="1" key="1">
    <citation type="submission" date="2019-08" db="EMBL/GenBank/DDBJ databases">
        <authorList>
            <person name="Kucharzyk K."/>
            <person name="Murdoch R.W."/>
            <person name="Higgins S."/>
            <person name="Loffler F."/>
        </authorList>
    </citation>
    <scope>NUCLEOTIDE SEQUENCE</scope>
</reference>
<evidence type="ECO:0000313" key="1">
    <source>
        <dbReference type="EMBL" id="MPM47708.1"/>
    </source>
</evidence>
<protein>
    <recommendedName>
        <fullName evidence="2">DUF3848 domain-containing protein</fullName>
    </recommendedName>
</protein>
<organism evidence="1">
    <name type="scientific">bioreactor metagenome</name>
    <dbReference type="NCBI Taxonomy" id="1076179"/>
    <lineage>
        <taxon>unclassified sequences</taxon>
        <taxon>metagenomes</taxon>
        <taxon>ecological metagenomes</taxon>
    </lineage>
</organism>
<accession>A0A645A4U5</accession>
<dbReference type="AlphaFoldDB" id="A0A645A4U5"/>
<comment type="caution">
    <text evidence="1">The sequence shown here is derived from an EMBL/GenBank/DDBJ whole genome shotgun (WGS) entry which is preliminary data.</text>
</comment>
<dbReference type="EMBL" id="VSSQ01011784">
    <property type="protein sequence ID" value="MPM47708.1"/>
    <property type="molecule type" value="Genomic_DNA"/>
</dbReference>
<name>A0A645A4U5_9ZZZZ</name>
<proteinExistence type="predicted"/>
<evidence type="ECO:0008006" key="2">
    <source>
        <dbReference type="Google" id="ProtNLM"/>
    </source>
</evidence>
<gene>
    <name evidence="1" type="ORF">SDC9_94422</name>
</gene>